<evidence type="ECO:0000313" key="10">
    <source>
        <dbReference type="Proteomes" id="UP000065473"/>
    </source>
</evidence>
<dbReference type="SUPFAM" id="SSF50129">
    <property type="entry name" value="GroES-like"/>
    <property type="match status" value="1"/>
</dbReference>
<comment type="cofactor">
    <cofactor evidence="1">
        <name>Zn(2+)</name>
        <dbReference type="ChEBI" id="CHEBI:29105"/>
    </cofactor>
</comment>
<dbReference type="EMBL" id="CP013695">
    <property type="protein sequence ID" value="ALU30894.1"/>
    <property type="molecule type" value="Genomic_DNA"/>
</dbReference>
<sequence>MKALAFDKNGLNNLKYVDYKDPSVGQHDVLIKVKLAGVNPVDYYTIEALKVNPIPHIPGVEFAGEVVKVGEHVRSVRPGDRVTIYGRIFDGTCDMCMSGYETVCRSGGRVGVDANGGFAEYISLEEKYVFRLPESYSWELGASLTVAGLTAYHSLKEANLRPGETVVVFGASGNTGIFIVQLAKKFGAKVVAVSRKKWLKDFGADLVVDYNEVEEKVKEVTNGKMADVVVNSLGEKFWEKSFSVVGIRGKLVTFGTLLGAEVKVNLSQLYSKHISILGVNRGNRKDFVELLELCKDCKVKTWKIFDLKDGVEAVKSLFNEDRDGRIFIGNK</sequence>
<evidence type="ECO:0000256" key="1">
    <source>
        <dbReference type="ARBA" id="ARBA00001947"/>
    </source>
</evidence>
<dbReference type="PANTHER" id="PTHR42940:SF8">
    <property type="entry name" value="VACUOLAR PROTEIN SORTING-ASSOCIATED PROTEIN 11"/>
    <property type="match status" value="1"/>
</dbReference>
<dbReference type="AlphaFoldDB" id="A0A0U3FSX1"/>
<dbReference type="RefSeq" id="WP_011278500.1">
    <property type="nucleotide sequence ID" value="NZ_BHWZ01000004.1"/>
</dbReference>
<dbReference type="Proteomes" id="UP000060043">
    <property type="component" value="Chromosome"/>
</dbReference>
<evidence type="ECO:0000256" key="2">
    <source>
        <dbReference type="ARBA" id="ARBA00008072"/>
    </source>
</evidence>
<dbReference type="Gene3D" id="3.90.180.10">
    <property type="entry name" value="Medium-chain alcohol dehydrogenases, catalytic domain"/>
    <property type="match status" value="1"/>
</dbReference>
<accession>A0A0U3FSX1</accession>
<keyword evidence="4" id="KW-0862">Zinc</keyword>
<evidence type="ECO:0000259" key="6">
    <source>
        <dbReference type="SMART" id="SM00829"/>
    </source>
</evidence>
<evidence type="ECO:0000313" key="7">
    <source>
        <dbReference type="EMBL" id="ALU30177.1"/>
    </source>
</evidence>
<proteinExistence type="inferred from homology"/>
<dbReference type="GO" id="GO:0005737">
    <property type="term" value="C:cytoplasm"/>
    <property type="evidence" value="ECO:0007669"/>
    <property type="project" value="TreeGrafter"/>
</dbReference>
<evidence type="ECO:0000313" key="9">
    <source>
        <dbReference type="Proteomes" id="UP000060043"/>
    </source>
</evidence>
<dbReference type="SMART" id="SM00829">
    <property type="entry name" value="PKS_ER"/>
    <property type="match status" value="1"/>
</dbReference>
<dbReference type="GO" id="GO:0046872">
    <property type="term" value="F:metal ion binding"/>
    <property type="evidence" value="ECO:0007669"/>
    <property type="project" value="UniProtKB-KW"/>
</dbReference>
<dbReference type="InterPro" id="IPR013154">
    <property type="entry name" value="ADH-like_N"/>
</dbReference>
<protein>
    <submittedName>
        <fullName evidence="8">Alcohol dehydrogenase</fullName>
    </submittedName>
</protein>
<dbReference type="STRING" id="1435377.SUSAZ_08000"/>
<evidence type="ECO:0000313" key="8">
    <source>
        <dbReference type="EMBL" id="ALU30894.1"/>
    </source>
</evidence>
<dbReference type="InterPro" id="IPR011032">
    <property type="entry name" value="GroES-like_sf"/>
</dbReference>
<evidence type="ECO:0000256" key="5">
    <source>
        <dbReference type="ARBA" id="ARBA00023002"/>
    </source>
</evidence>
<dbReference type="OrthoDB" id="8709at2157"/>
<evidence type="ECO:0000256" key="3">
    <source>
        <dbReference type="ARBA" id="ARBA00022723"/>
    </source>
</evidence>
<dbReference type="GeneID" id="14552181"/>
<dbReference type="Proteomes" id="UP000065473">
    <property type="component" value="Chromosome"/>
</dbReference>
<dbReference type="Pfam" id="PF00107">
    <property type="entry name" value="ADH_zinc_N"/>
    <property type="match status" value="1"/>
</dbReference>
<comment type="similarity">
    <text evidence="2">Belongs to the zinc-containing alcohol dehydrogenase family.</text>
</comment>
<name>A0A0U3FSX1_9CREN</name>
<dbReference type="PaxDb" id="1435377-SUSAZ_08000"/>
<keyword evidence="5" id="KW-0560">Oxidoreductase</keyword>
<feature type="domain" description="Enoyl reductase (ER)" evidence="6">
    <location>
        <begin position="10"/>
        <end position="328"/>
    </location>
</feature>
<organism evidence="8 9">
    <name type="scientific">Sulfolobus acidocaldarius</name>
    <dbReference type="NCBI Taxonomy" id="2285"/>
    <lineage>
        <taxon>Archaea</taxon>
        <taxon>Thermoproteota</taxon>
        <taxon>Thermoprotei</taxon>
        <taxon>Sulfolobales</taxon>
        <taxon>Sulfolobaceae</taxon>
        <taxon>Sulfolobus</taxon>
    </lineage>
</organism>
<reference evidence="9 10" key="1">
    <citation type="submission" date="2015-12" db="EMBL/GenBank/DDBJ databases">
        <title>A stable core within a dynamic pangenome in Sulfolobus acidocaldarius.</title>
        <authorList>
            <person name="Anderson R."/>
            <person name="Kouris A."/>
            <person name="Seward C."/>
            <person name="Campbell K."/>
            <person name="Whitaker R."/>
        </authorList>
    </citation>
    <scope>NUCLEOTIDE SEQUENCE [LARGE SCALE GENOMIC DNA]</scope>
    <source>
        <strain evidence="7 10">GG12-C01-09</strain>
        <strain evidence="8 9">NG05B_CO5_07</strain>
    </source>
</reference>
<dbReference type="SUPFAM" id="SSF51735">
    <property type="entry name" value="NAD(P)-binding Rossmann-fold domains"/>
    <property type="match status" value="1"/>
</dbReference>
<dbReference type="CDD" id="cd08264">
    <property type="entry name" value="Zn_ADH_like2"/>
    <property type="match status" value="1"/>
</dbReference>
<dbReference type="EMBL" id="CP013694">
    <property type="protein sequence ID" value="ALU30177.1"/>
    <property type="molecule type" value="Genomic_DNA"/>
</dbReference>
<dbReference type="GO" id="GO:0004022">
    <property type="term" value="F:alcohol dehydrogenase (NAD+) activity"/>
    <property type="evidence" value="ECO:0007669"/>
    <property type="project" value="TreeGrafter"/>
</dbReference>
<dbReference type="InterPro" id="IPR020843">
    <property type="entry name" value="ER"/>
</dbReference>
<gene>
    <name evidence="7" type="ORF">ATY89_09670</name>
    <name evidence="8" type="ORF">ATZ20_01230</name>
</gene>
<dbReference type="Pfam" id="PF08240">
    <property type="entry name" value="ADH_N"/>
    <property type="match status" value="1"/>
</dbReference>
<dbReference type="InterPro" id="IPR013149">
    <property type="entry name" value="ADH-like_C"/>
</dbReference>
<dbReference type="OMA" id="WGLYNTK"/>
<evidence type="ECO:0000256" key="4">
    <source>
        <dbReference type="ARBA" id="ARBA00022833"/>
    </source>
</evidence>
<dbReference type="InterPro" id="IPR036291">
    <property type="entry name" value="NAD(P)-bd_dom_sf"/>
</dbReference>
<keyword evidence="3" id="KW-0479">Metal-binding</keyword>
<dbReference type="PANTHER" id="PTHR42940">
    <property type="entry name" value="ALCOHOL DEHYDROGENASE 1-RELATED"/>
    <property type="match status" value="1"/>
</dbReference>